<dbReference type="AlphaFoldDB" id="A0A518ESC2"/>
<keyword evidence="3" id="KW-1185">Reference proteome</keyword>
<dbReference type="PANTHER" id="PTHR36832">
    <property type="entry name" value="SLR1174 PROTEIN-RELATED"/>
    <property type="match status" value="1"/>
</dbReference>
<evidence type="ECO:0000256" key="1">
    <source>
        <dbReference type="SAM" id="Phobius"/>
    </source>
</evidence>
<proteinExistence type="predicted"/>
<feature type="transmembrane region" description="Helical" evidence="1">
    <location>
        <begin position="256"/>
        <end position="274"/>
    </location>
</feature>
<reference evidence="2 3" key="1">
    <citation type="submission" date="2019-02" db="EMBL/GenBank/DDBJ databases">
        <title>Deep-cultivation of Planctomycetes and their phenomic and genomic characterization uncovers novel biology.</title>
        <authorList>
            <person name="Wiegand S."/>
            <person name="Jogler M."/>
            <person name="Boedeker C."/>
            <person name="Pinto D."/>
            <person name="Vollmers J."/>
            <person name="Rivas-Marin E."/>
            <person name="Kohn T."/>
            <person name="Peeters S.H."/>
            <person name="Heuer A."/>
            <person name="Rast P."/>
            <person name="Oberbeckmann S."/>
            <person name="Bunk B."/>
            <person name="Jeske O."/>
            <person name="Meyerdierks A."/>
            <person name="Storesund J.E."/>
            <person name="Kallscheuer N."/>
            <person name="Luecker S."/>
            <person name="Lage O.M."/>
            <person name="Pohl T."/>
            <person name="Merkel B.J."/>
            <person name="Hornburger P."/>
            <person name="Mueller R.-W."/>
            <person name="Bruemmer F."/>
            <person name="Labrenz M."/>
            <person name="Spormann A.M."/>
            <person name="Op den Camp H."/>
            <person name="Overmann J."/>
            <person name="Amann R."/>
            <person name="Jetten M.S.M."/>
            <person name="Mascher T."/>
            <person name="Medema M.H."/>
            <person name="Devos D.P."/>
            <person name="Kaster A.-K."/>
            <person name="Ovreas L."/>
            <person name="Rohde M."/>
            <person name="Galperin M.Y."/>
            <person name="Jogler C."/>
        </authorList>
    </citation>
    <scope>NUCLEOTIDE SEQUENCE [LARGE SCALE GENOMIC DNA]</scope>
    <source>
        <strain evidence="2 3">Poly30</strain>
    </source>
</reference>
<feature type="transmembrane region" description="Helical" evidence="1">
    <location>
        <begin position="203"/>
        <end position="236"/>
    </location>
</feature>
<accession>A0A518ESC2</accession>
<gene>
    <name evidence="2" type="ORF">Poly30_25070</name>
</gene>
<feature type="transmembrane region" description="Helical" evidence="1">
    <location>
        <begin position="175"/>
        <end position="196"/>
    </location>
</feature>
<dbReference type="Proteomes" id="UP000320390">
    <property type="component" value="Chromosome"/>
</dbReference>
<evidence type="ECO:0000313" key="2">
    <source>
        <dbReference type="EMBL" id="QDV06988.1"/>
    </source>
</evidence>
<protein>
    <recommendedName>
        <fullName evidence="4">ABC-2 family transporter protein</fullName>
    </recommendedName>
</protein>
<name>A0A518ESC2_9BACT</name>
<dbReference type="EMBL" id="CP036434">
    <property type="protein sequence ID" value="QDV06988.1"/>
    <property type="molecule type" value="Genomic_DNA"/>
</dbReference>
<keyword evidence="1" id="KW-0812">Transmembrane</keyword>
<feature type="transmembrane region" description="Helical" evidence="1">
    <location>
        <begin position="126"/>
        <end position="155"/>
    </location>
</feature>
<organism evidence="2 3">
    <name type="scientific">Saltatorellus ferox</name>
    <dbReference type="NCBI Taxonomy" id="2528018"/>
    <lineage>
        <taxon>Bacteria</taxon>
        <taxon>Pseudomonadati</taxon>
        <taxon>Planctomycetota</taxon>
        <taxon>Planctomycetia</taxon>
        <taxon>Planctomycetia incertae sedis</taxon>
        <taxon>Saltatorellus</taxon>
    </lineage>
</organism>
<feature type="transmembrane region" description="Helical" evidence="1">
    <location>
        <begin position="85"/>
        <end position="105"/>
    </location>
</feature>
<keyword evidence="1" id="KW-0472">Membrane</keyword>
<feature type="transmembrane region" description="Helical" evidence="1">
    <location>
        <begin position="40"/>
        <end position="65"/>
    </location>
</feature>
<dbReference type="RefSeq" id="WP_145197661.1">
    <property type="nucleotide sequence ID" value="NZ_CP036434.1"/>
</dbReference>
<sequence length="291" mass="32786">MTRAEAKVSSWESDARTDLALLVKTVGYEFRKRIQFRTGFFVREVLNGMVQPLVMLFVFAAIYRSASASGDAADATLGSWQYSEIVRYVAGLLIVMKLVFNARGLDLSAEIFEGRITKYLTMPFRYFVLIQGRFVQFTIMQVVVATLVWCLAYALMGDRWLVPVSWLATGQALTLVLLGSYCCFLLTVILNTLAFWLDVVWSLLVMAWFVISFVGGAIMPVSQMPVWASSAFSWLFPYWMISAPIEILMGRLGTDAFLRGLAIVTVQLVLLDALRRFTWRRGLAHYVGAGM</sequence>
<evidence type="ECO:0008006" key="4">
    <source>
        <dbReference type="Google" id="ProtNLM"/>
    </source>
</evidence>
<keyword evidence="1" id="KW-1133">Transmembrane helix</keyword>
<evidence type="ECO:0000313" key="3">
    <source>
        <dbReference type="Proteomes" id="UP000320390"/>
    </source>
</evidence>
<dbReference type="OrthoDB" id="8582979at2"/>
<dbReference type="PANTHER" id="PTHR36832:SF1">
    <property type="entry name" value="SLR1174 PROTEIN"/>
    <property type="match status" value="1"/>
</dbReference>